<proteinExistence type="predicted"/>
<comment type="caution">
    <text evidence="1">The sequence shown here is derived from an EMBL/GenBank/DDBJ whole genome shotgun (WGS) entry which is preliminary data.</text>
</comment>
<organism evidence="1 2">
    <name type="scientific">Austropuccinia psidii MF-1</name>
    <dbReference type="NCBI Taxonomy" id="1389203"/>
    <lineage>
        <taxon>Eukaryota</taxon>
        <taxon>Fungi</taxon>
        <taxon>Dikarya</taxon>
        <taxon>Basidiomycota</taxon>
        <taxon>Pucciniomycotina</taxon>
        <taxon>Pucciniomycetes</taxon>
        <taxon>Pucciniales</taxon>
        <taxon>Sphaerophragmiaceae</taxon>
        <taxon>Austropuccinia</taxon>
    </lineage>
</organism>
<sequence>MLRWKIAIQKLKGHTNIFHKAENIQKNLDSLSRLPLANTPENKAYVPLEVELQIPIEGINITHLGTEFFKEARKSYKPNRNCAIMTTIIEKDYRDTVLSN</sequence>
<gene>
    <name evidence="1" type="ORF">O181_035368</name>
</gene>
<dbReference type="EMBL" id="AVOT02013219">
    <property type="protein sequence ID" value="MBW0495653.1"/>
    <property type="molecule type" value="Genomic_DNA"/>
</dbReference>
<keyword evidence="2" id="KW-1185">Reference proteome</keyword>
<reference evidence="1" key="1">
    <citation type="submission" date="2021-03" db="EMBL/GenBank/DDBJ databases">
        <title>Draft genome sequence of rust myrtle Austropuccinia psidii MF-1, a brazilian biotype.</title>
        <authorList>
            <person name="Quecine M.C."/>
            <person name="Pachon D.M.R."/>
            <person name="Bonatelli M.L."/>
            <person name="Correr F.H."/>
            <person name="Franceschini L.M."/>
            <person name="Leite T.F."/>
            <person name="Margarido G.R.A."/>
            <person name="Almeida C.A."/>
            <person name="Ferrarezi J.A."/>
            <person name="Labate C.A."/>
        </authorList>
    </citation>
    <scope>NUCLEOTIDE SEQUENCE</scope>
    <source>
        <strain evidence="1">MF-1</strain>
    </source>
</reference>
<protein>
    <submittedName>
        <fullName evidence="1">Uncharacterized protein</fullName>
    </submittedName>
</protein>
<dbReference type="OrthoDB" id="2507171at2759"/>
<accession>A0A9Q3H870</accession>
<name>A0A9Q3H870_9BASI</name>
<dbReference type="AlphaFoldDB" id="A0A9Q3H870"/>
<dbReference type="Proteomes" id="UP000765509">
    <property type="component" value="Unassembled WGS sequence"/>
</dbReference>
<evidence type="ECO:0000313" key="1">
    <source>
        <dbReference type="EMBL" id="MBW0495653.1"/>
    </source>
</evidence>
<evidence type="ECO:0000313" key="2">
    <source>
        <dbReference type="Proteomes" id="UP000765509"/>
    </source>
</evidence>